<reference evidence="1 2" key="1">
    <citation type="submission" date="2020-07" db="EMBL/GenBank/DDBJ databases">
        <title>Diversity of carbapenemase encoding genes among Pseudomonas putida group clinical isolates in a tertiary Brazilian hospital.</title>
        <authorList>
            <person name="Alberto-Lei F."/>
            <person name="Nodari C.S."/>
            <person name="Streling A.P."/>
            <person name="Paulino J.T."/>
            <person name="Bessa-Neto F.O."/>
            <person name="Cayo R."/>
            <person name="Gales A.C."/>
        </authorList>
    </citation>
    <scope>NUCLEOTIDE SEQUENCE [LARGE SCALE GENOMIC DNA]</scope>
    <source>
        <strain evidence="1 2">12815</strain>
    </source>
</reference>
<dbReference type="AlphaFoldDB" id="A0A7W2KFI2"/>
<proteinExistence type="predicted"/>
<accession>A0A7W2KFI2</accession>
<comment type="caution">
    <text evidence="1">The sequence shown here is derived from an EMBL/GenBank/DDBJ whole genome shotgun (WGS) entry which is preliminary data.</text>
</comment>
<sequence>MIGSLAQRPFWEVHARERHPARFEHVLQPLNDRMESLEEQVSQGQIDDWTFALRCKALKYEYEQVERRLLLTLAQELHSRL</sequence>
<evidence type="ECO:0000313" key="1">
    <source>
        <dbReference type="EMBL" id="MBA6097547.1"/>
    </source>
</evidence>
<name>A0A7W2KFI2_9PSED</name>
<dbReference type="Proteomes" id="UP000545074">
    <property type="component" value="Unassembled WGS sequence"/>
</dbReference>
<evidence type="ECO:0000313" key="2">
    <source>
        <dbReference type="Proteomes" id="UP000545074"/>
    </source>
</evidence>
<dbReference type="RefSeq" id="WP_182389376.1">
    <property type="nucleotide sequence ID" value="NZ_JACGCX010000005.1"/>
</dbReference>
<organism evidence="1 2">
    <name type="scientific">Pseudomonas juntendi</name>
    <dbReference type="NCBI Taxonomy" id="2666183"/>
    <lineage>
        <taxon>Bacteria</taxon>
        <taxon>Pseudomonadati</taxon>
        <taxon>Pseudomonadota</taxon>
        <taxon>Gammaproteobacteria</taxon>
        <taxon>Pseudomonadales</taxon>
        <taxon>Pseudomonadaceae</taxon>
        <taxon>Pseudomonas</taxon>
    </lineage>
</organism>
<protein>
    <submittedName>
        <fullName evidence="1">Uncharacterized protein</fullName>
    </submittedName>
</protein>
<gene>
    <name evidence="1" type="ORF">H4C80_10485</name>
</gene>
<dbReference type="EMBL" id="JACGCX010000005">
    <property type="protein sequence ID" value="MBA6097547.1"/>
    <property type="molecule type" value="Genomic_DNA"/>
</dbReference>